<reference evidence="2 3" key="1">
    <citation type="journal article" date="2015" name="Nat. Commun.">
        <title>Lucilia cuprina genome unlocks parasitic fly biology to underpin future interventions.</title>
        <authorList>
            <person name="Anstead C.A."/>
            <person name="Korhonen P.K."/>
            <person name="Young N.D."/>
            <person name="Hall R.S."/>
            <person name="Jex A.R."/>
            <person name="Murali S.C."/>
            <person name="Hughes D.S."/>
            <person name="Lee S.F."/>
            <person name="Perry T."/>
            <person name="Stroehlein A.J."/>
            <person name="Ansell B.R."/>
            <person name="Breugelmans B."/>
            <person name="Hofmann A."/>
            <person name="Qu J."/>
            <person name="Dugan S."/>
            <person name="Lee S.L."/>
            <person name="Chao H."/>
            <person name="Dinh H."/>
            <person name="Han Y."/>
            <person name="Doddapaneni H.V."/>
            <person name="Worley K.C."/>
            <person name="Muzny D.M."/>
            <person name="Ioannidis P."/>
            <person name="Waterhouse R.M."/>
            <person name="Zdobnov E.M."/>
            <person name="James P.J."/>
            <person name="Bagnall N.H."/>
            <person name="Kotze A.C."/>
            <person name="Gibbs R.A."/>
            <person name="Richards S."/>
            <person name="Batterham P."/>
            <person name="Gasser R.B."/>
        </authorList>
    </citation>
    <scope>NUCLEOTIDE SEQUENCE [LARGE SCALE GENOMIC DNA]</scope>
    <source>
        <strain evidence="2 3">LS</strain>
        <tissue evidence="2">Full body</tissue>
    </source>
</reference>
<protein>
    <submittedName>
        <fullName evidence="2">Uncharacterized protein</fullName>
    </submittedName>
</protein>
<evidence type="ECO:0000313" key="2">
    <source>
        <dbReference type="EMBL" id="KNC26678.1"/>
    </source>
</evidence>
<keyword evidence="1" id="KW-1133">Transmembrane helix</keyword>
<keyword evidence="1" id="KW-0812">Transmembrane</keyword>
<dbReference type="Proteomes" id="UP000037069">
    <property type="component" value="Unassembled WGS sequence"/>
</dbReference>
<organism evidence="2 3">
    <name type="scientific">Lucilia cuprina</name>
    <name type="common">Green bottle fly</name>
    <name type="synonym">Australian sheep blowfly</name>
    <dbReference type="NCBI Taxonomy" id="7375"/>
    <lineage>
        <taxon>Eukaryota</taxon>
        <taxon>Metazoa</taxon>
        <taxon>Ecdysozoa</taxon>
        <taxon>Arthropoda</taxon>
        <taxon>Hexapoda</taxon>
        <taxon>Insecta</taxon>
        <taxon>Pterygota</taxon>
        <taxon>Neoptera</taxon>
        <taxon>Endopterygota</taxon>
        <taxon>Diptera</taxon>
        <taxon>Brachycera</taxon>
        <taxon>Muscomorpha</taxon>
        <taxon>Oestroidea</taxon>
        <taxon>Calliphoridae</taxon>
        <taxon>Luciliinae</taxon>
        <taxon>Lucilia</taxon>
    </lineage>
</organism>
<dbReference type="STRING" id="7375.A0A0L0C2V1"/>
<keyword evidence="3" id="KW-1185">Reference proteome</keyword>
<name>A0A0L0C2V1_LUCCU</name>
<sequence length="164" mass="18418">MDLILEVADHFVFDKAYATLFPVSTSSTINHMAATASGTVTSSTAEHIVSTIKQELPKYASLVANWTGPKATRYGAAPTYYFPVTEFASQSILLRDNIVRQSLTLFLITTFFGWVLYLGTALFSYLFIYDHDNFNHPKFLKNQVRMEIHRAVTAIPTMTLLTLP</sequence>
<dbReference type="AlphaFoldDB" id="A0A0L0C2V1"/>
<keyword evidence="1" id="KW-0472">Membrane</keyword>
<gene>
    <name evidence="2" type="ORF">FF38_07964</name>
</gene>
<dbReference type="EMBL" id="JRES01000964">
    <property type="protein sequence ID" value="KNC26678.1"/>
    <property type="molecule type" value="Genomic_DNA"/>
</dbReference>
<accession>A0A0L0C2V1</accession>
<evidence type="ECO:0000313" key="3">
    <source>
        <dbReference type="Proteomes" id="UP000037069"/>
    </source>
</evidence>
<evidence type="ECO:0000256" key="1">
    <source>
        <dbReference type="SAM" id="Phobius"/>
    </source>
</evidence>
<proteinExistence type="predicted"/>
<feature type="transmembrane region" description="Helical" evidence="1">
    <location>
        <begin position="103"/>
        <end position="128"/>
    </location>
</feature>
<comment type="caution">
    <text evidence="2">The sequence shown here is derived from an EMBL/GenBank/DDBJ whole genome shotgun (WGS) entry which is preliminary data.</text>
</comment>